<dbReference type="PANTHER" id="PTHR47893:SF1">
    <property type="entry name" value="REGULATORY PROTEIN PCHR"/>
    <property type="match status" value="1"/>
</dbReference>
<dbReference type="InterPro" id="IPR018060">
    <property type="entry name" value="HTH_AraC"/>
</dbReference>
<evidence type="ECO:0000256" key="2">
    <source>
        <dbReference type="ARBA" id="ARBA00023125"/>
    </source>
</evidence>
<dbReference type="EMBL" id="JAMDLW010000023">
    <property type="protein sequence ID" value="MCY9521484.1"/>
    <property type="molecule type" value="Genomic_DNA"/>
</dbReference>
<keyword evidence="1" id="KW-0805">Transcription regulation</keyword>
<comment type="caution">
    <text evidence="5">The sequence shown here is derived from an EMBL/GenBank/DDBJ whole genome shotgun (WGS) entry which is preliminary data.</text>
</comment>
<organism evidence="5 6">
    <name type="scientific">Paenibacillus apiarius</name>
    <dbReference type="NCBI Taxonomy" id="46240"/>
    <lineage>
        <taxon>Bacteria</taxon>
        <taxon>Bacillati</taxon>
        <taxon>Bacillota</taxon>
        <taxon>Bacilli</taxon>
        <taxon>Bacillales</taxon>
        <taxon>Paenibacillaceae</taxon>
        <taxon>Paenibacillus</taxon>
    </lineage>
</organism>
<evidence type="ECO:0000259" key="4">
    <source>
        <dbReference type="PROSITE" id="PS01124"/>
    </source>
</evidence>
<dbReference type="PANTHER" id="PTHR47893">
    <property type="entry name" value="REGULATORY PROTEIN PCHR"/>
    <property type="match status" value="1"/>
</dbReference>
<dbReference type="InterPro" id="IPR009057">
    <property type="entry name" value="Homeodomain-like_sf"/>
</dbReference>
<evidence type="ECO:0000313" key="5">
    <source>
        <dbReference type="EMBL" id="MCY9521484.1"/>
    </source>
</evidence>
<keyword evidence="6" id="KW-1185">Reference proteome</keyword>
<dbReference type="InterPro" id="IPR053142">
    <property type="entry name" value="PchR_regulatory_protein"/>
</dbReference>
<dbReference type="PROSITE" id="PS01124">
    <property type="entry name" value="HTH_ARAC_FAMILY_2"/>
    <property type="match status" value="1"/>
</dbReference>
<dbReference type="RefSeq" id="WP_268601508.1">
    <property type="nucleotide sequence ID" value="NZ_JAMDLV010000006.1"/>
</dbReference>
<evidence type="ECO:0000256" key="3">
    <source>
        <dbReference type="ARBA" id="ARBA00023163"/>
    </source>
</evidence>
<reference evidence="5 6" key="1">
    <citation type="submission" date="2022-05" db="EMBL/GenBank/DDBJ databases">
        <title>Genome Sequencing of Bee-Associated Microbes.</title>
        <authorList>
            <person name="Dunlap C."/>
        </authorList>
    </citation>
    <scope>NUCLEOTIDE SEQUENCE [LARGE SCALE GENOMIC DNA]</scope>
    <source>
        <strain evidence="5 6">NRRL NRS-1438</strain>
    </source>
</reference>
<accession>A0ABT4DVW3</accession>
<sequence length="45" mass="5078">MKLLLSGEMNVTHTAGQVGYANLSHFSEAFRKKFGINPSELLRKR</sequence>
<gene>
    <name evidence="5" type="ORF">M5X09_17725</name>
</gene>
<dbReference type="SUPFAM" id="SSF46689">
    <property type="entry name" value="Homeodomain-like"/>
    <property type="match status" value="1"/>
</dbReference>
<keyword evidence="3" id="KW-0804">Transcription</keyword>
<dbReference type="PRINTS" id="PR00032">
    <property type="entry name" value="HTHARAC"/>
</dbReference>
<dbReference type="Gene3D" id="1.10.10.60">
    <property type="entry name" value="Homeodomain-like"/>
    <property type="match status" value="1"/>
</dbReference>
<proteinExistence type="predicted"/>
<name>A0ABT4DVW3_9BACL</name>
<protein>
    <submittedName>
        <fullName evidence="5">Helix-turn-helix domain-containing protein</fullName>
    </submittedName>
</protein>
<feature type="domain" description="HTH araC/xylS-type" evidence="4">
    <location>
        <begin position="1"/>
        <end position="44"/>
    </location>
</feature>
<dbReference type="Proteomes" id="UP001207626">
    <property type="component" value="Unassembled WGS sequence"/>
</dbReference>
<dbReference type="InterPro" id="IPR020449">
    <property type="entry name" value="Tscrpt_reg_AraC-type_HTH"/>
</dbReference>
<dbReference type="Pfam" id="PF12833">
    <property type="entry name" value="HTH_18"/>
    <property type="match status" value="1"/>
</dbReference>
<keyword evidence="2" id="KW-0238">DNA-binding</keyword>
<evidence type="ECO:0000256" key="1">
    <source>
        <dbReference type="ARBA" id="ARBA00023015"/>
    </source>
</evidence>
<evidence type="ECO:0000313" key="6">
    <source>
        <dbReference type="Proteomes" id="UP001207626"/>
    </source>
</evidence>